<reference evidence="5" key="1">
    <citation type="submission" date="2023-03" db="EMBL/GenBank/DDBJ databases">
        <authorList>
            <person name="Julca I."/>
        </authorList>
    </citation>
    <scope>NUCLEOTIDE SEQUENCE</scope>
</reference>
<keyword evidence="1" id="KW-0677">Repeat</keyword>
<feature type="repeat" description="ANK" evidence="3">
    <location>
        <begin position="39"/>
        <end position="62"/>
    </location>
</feature>
<dbReference type="PRINTS" id="PR01415">
    <property type="entry name" value="ANKYRIN"/>
</dbReference>
<dbReference type="PANTHER" id="PTHR46224">
    <property type="entry name" value="ANKYRIN REPEAT FAMILY PROTEIN"/>
    <property type="match status" value="1"/>
</dbReference>
<gene>
    <name evidence="5" type="ORF">OLC1_LOCUS15948</name>
</gene>
<proteinExistence type="predicted"/>
<protein>
    <submittedName>
        <fullName evidence="5">OLC1v1007118C2</fullName>
    </submittedName>
</protein>
<dbReference type="SUPFAM" id="SSF48452">
    <property type="entry name" value="TPR-like"/>
    <property type="match status" value="1"/>
</dbReference>
<dbReference type="PROSITE" id="PS50297">
    <property type="entry name" value="ANK_REP_REGION"/>
    <property type="match status" value="3"/>
</dbReference>
<accession>A0AAV1DIK5</accession>
<dbReference type="Proteomes" id="UP001161247">
    <property type="component" value="Chromosome 5"/>
</dbReference>
<dbReference type="EMBL" id="OX459122">
    <property type="protein sequence ID" value="CAI9107696.1"/>
    <property type="molecule type" value="Genomic_DNA"/>
</dbReference>
<feature type="repeat" description="TPR" evidence="4">
    <location>
        <begin position="365"/>
        <end position="398"/>
    </location>
</feature>
<evidence type="ECO:0000256" key="3">
    <source>
        <dbReference type="PROSITE-ProRule" id="PRU00023"/>
    </source>
</evidence>
<name>A0AAV1DIK5_OLDCO</name>
<dbReference type="Pfam" id="PF12796">
    <property type="entry name" value="Ank_2"/>
    <property type="match status" value="2"/>
</dbReference>
<keyword evidence="2 4" id="KW-0802">TPR repeat</keyword>
<dbReference type="Pfam" id="PF07719">
    <property type="entry name" value="TPR_2"/>
    <property type="match status" value="1"/>
</dbReference>
<dbReference type="InterPro" id="IPR051616">
    <property type="entry name" value="Cul2-RING_E3_ligase_SR"/>
</dbReference>
<dbReference type="InterPro" id="IPR002110">
    <property type="entry name" value="Ankyrin_rpt"/>
</dbReference>
<dbReference type="InterPro" id="IPR036770">
    <property type="entry name" value="Ankyrin_rpt-contain_sf"/>
</dbReference>
<dbReference type="InterPro" id="IPR011990">
    <property type="entry name" value="TPR-like_helical_dom_sf"/>
</dbReference>
<evidence type="ECO:0000256" key="1">
    <source>
        <dbReference type="ARBA" id="ARBA00022737"/>
    </source>
</evidence>
<feature type="repeat" description="ANK" evidence="3">
    <location>
        <begin position="107"/>
        <end position="139"/>
    </location>
</feature>
<dbReference type="AlphaFoldDB" id="A0AAV1DIK5"/>
<dbReference type="InterPro" id="IPR013105">
    <property type="entry name" value="TPR_2"/>
</dbReference>
<evidence type="ECO:0000313" key="6">
    <source>
        <dbReference type="Proteomes" id="UP001161247"/>
    </source>
</evidence>
<dbReference type="Pfam" id="PF00023">
    <property type="entry name" value="Ank"/>
    <property type="match status" value="2"/>
</dbReference>
<evidence type="ECO:0000256" key="4">
    <source>
        <dbReference type="PROSITE-ProRule" id="PRU00339"/>
    </source>
</evidence>
<dbReference type="SMART" id="SM00028">
    <property type="entry name" value="TPR"/>
    <property type="match status" value="3"/>
</dbReference>
<evidence type="ECO:0000313" key="5">
    <source>
        <dbReference type="EMBL" id="CAI9107696.1"/>
    </source>
</evidence>
<dbReference type="Gene3D" id="1.25.40.20">
    <property type="entry name" value="Ankyrin repeat-containing domain"/>
    <property type="match status" value="3"/>
</dbReference>
<dbReference type="PROSITE" id="PS50088">
    <property type="entry name" value="ANK_REPEAT"/>
    <property type="match status" value="3"/>
</dbReference>
<dbReference type="PROSITE" id="PS50005">
    <property type="entry name" value="TPR"/>
    <property type="match status" value="1"/>
</dbReference>
<sequence length="421" mass="45325">MASEERRKGFLAAASSGCMKQVKRFAKRLQNLDEVEDAEGRTALHFAAAGGHTAVCDHLIKKLKLGVNVKDAKGNTPLIVAIDKDQTATALYLIETGGADIMMFNQNGLMPLHCAALRGNTEVLQLLISNGAVIETGSKFGTPLQCAVTADKKEAVKILLDNLANPNLVAGSFASPLMLSIAHDSLDCFLLLLEAGAIPDLPSSLRRTPLNVAAFFGKTEIIKYLLKSGANPDVTDAYGLTALEHAAVNGKVEAIKILFPVTSRIPSFPDWSIDGIMVSISSADGRKKITSKMQEIFRIAKANGLAAFKEENYAVACTWFSAAVSADPDDASVLSNRSLCFLRLNNGDLALADAEKCVSLKPNWAKAHYREGAAWMFLDNYSMATKAFAEALKLEPDNVELKKAHAKALLMLNLVSMSQRI</sequence>
<dbReference type="PANTHER" id="PTHR46224:SF67">
    <property type="entry name" value="HSP70-HSP90 ORGANIZING PROTEIN 3-LIKE"/>
    <property type="match status" value="1"/>
</dbReference>
<dbReference type="SMART" id="SM00248">
    <property type="entry name" value="ANK"/>
    <property type="match status" value="7"/>
</dbReference>
<feature type="repeat" description="ANK" evidence="3">
    <location>
        <begin position="205"/>
        <end position="237"/>
    </location>
</feature>
<dbReference type="Gene3D" id="1.25.40.10">
    <property type="entry name" value="Tetratricopeptide repeat domain"/>
    <property type="match status" value="1"/>
</dbReference>
<keyword evidence="6" id="KW-1185">Reference proteome</keyword>
<keyword evidence="3" id="KW-0040">ANK repeat</keyword>
<dbReference type="SUPFAM" id="SSF48403">
    <property type="entry name" value="Ankyrin repeat"/>
    <property type="match status" value="1"/>
</dbReference>
<evidence type="ECO:0000256" key="2">
    <source>
        <dbReference type="ARBA" id="ARBA00022803"/>
    </source>
</evidence>
<dbReference type="InterPro" id="IPR019734">
    <property type="entry name" value="TPR_rpt"/>
</dbReference>
<organism evidence="5 6">
    <name type="scientific">Oldenlandia corymbosa var. corymbosa</name>
    <dbReference type="NCBI Taxonomy" id="529605"/>
    <lineage>
        <taxon>Eukaryota</taxon>
        <taxon>Viridiplantae</taxon>
        <taxon>Streptophyta</taxon>
        <taxon>Embryophyta</taxon>
        <taxon>Tracheophyta</taxon>
        <taxon>Spermatophyta</taxon>
        <taxon>Magnoliopsida</taxon>
        <taxon>eudicotyledons</taxon>
        <taxon>Gunneridae</taxon>
        <taxon>Pentapetalae</taxon>
        <taxon>asterids</taxon>
        <taxon>lamiids</taxon>
        <taxon>Gentianales</taxon>
        <taxon>Rubiaceae</taxon>
        <taxon>Rubioideae</taxon>
        <taxon>Spermacoceae</taxon>
        <taxon>Hedyotis-Oldenlandia complex</taxon>
        <taxon>Oldenlandia</taxon>
    </lineage>
</organism>